<name>A0A0K6FXW6_9AGAM</name>
<dbReference type="AlphaFoldDB" id="A0A0K6FXW6"/>
<evidence type="ECO:0000313" key="2">
    <source>
        <dbReference type="Proteomes" id="UP000044841"/>
    </source>
</evidence>
<dbReference type="EMBL" id="CYGV01001205">
    <property type="protein sequence ID" value="CUA70943.1"/>
    <property type="molecule type" value="Genomic_DNA"/>
</dbReference>
<keyword evidence="2" id="KW-1185">Reference proteome</keyword>
<dbReference type="PANTHER" id="PTHR41677">
    <property type="entry name" value="YALI0B19030P"/>
    <property type="match status" value="1"/>
</dbReference>
<reference evidence="1 2" key="1">
    <citation type="submission" date="2015-07" db="EMBL/GenBank/DDBJ databases">
        <authorList>
            <person name="Noorani M."/>
        </authorList>
    </citation>
    <scope>NUCLEOTIDE SEQUENCE [LARGE SCALE GENOMIC DNA]</scope>
    <source>
        <strain evidence="1">BBA 69670</strain>
    </source>
</reference>
<organism evidence="1 2">
    <name type="scientific">Rhizoctonia solani</name>
    <dbReference type="NCBI Taxonomy" id="456999"/>
    <lineage>
        <taxon>Eukaryota</taxon>
        <taxon>Fungi</taxon>
        <taxon>Dikarya</taxon>
        <taxon>Basidiomycota</taxon>
        <taxon>Agaricomycotina</taxon>
        <taxon>Agaricomycetes</taxon>
        <taxon>Cantharellales</taxon>
        <taxon>Ceratobasidiaceae</taxon>
        <taxon>Rhizoctonia</taxon>
    </lineage>
</organism>
<dbReference type="Proteomes" id="UP000044841">
    <property type="component" value="Unassembled WGS sequence"/>
</dbReference>
<protein>
    <recommendedName>
        <fullName evidence="3">Fe2OG dioxygenase domain-containing protein</fullName>
    </recommendedName>
</protein>
<dbReference type="PANTHER" id="PTHR41677:SF1">
    <property type="entry name" value="FE2OG DIOXYGENASE DOMAIN-CONTAINING PROTEIN"/>
    <property type="match status" value="1"/>
</dbReference>
<proteinExistence type="predicted"/>
<accession>A0A0K6FXW6</accession>
<evidence type="ECO:0000313" key="1">
    <source>
        <dbReference type="EMBL" id="CUA70943.1"/>
    </source>
</evidence>
<gene>
    <name evidence="1" type="ORF">RSOLAG22IIIB_09217</name>
</gene>
<evidence type="ECO:0008006" key="3">
    <source>
        <dbReference type="Google" id="ProtNLM"/>
    </source>
</evidence>
<sequence>MEELGQAGKGLSPVGVTQPFPLLSEEGVRAIREELFTSEIFDRVTDLLGQLRGMSSRPGFAPFNEALWTHPETNRIVSEAAGVELVPIMPYELGHINVQLNSGKETFTKLGREPLCPKAPDNTKPEAVVPKLPEPKIDPDVMEWHRDSYPWVCIVMLSDATNMQGGETLIGSADGTMQKVRGPRMGWAMVLQGGYVDHAALGAYDGQERITMVTSYRAKDVMLPDISILSPLRPMGHHNEMYYEWSTYRLDLLSERFKRQSEVFKKKRGDGQRPWGEEVVKKDEFKAWCKEQIQYLQTTIDGID</sequence>